<sequence>MKQGITISLLVLISLVAMRGIGSAAENNVVIQNTVRSSANSGGNTGDSSTEAVKSETYVETIVNGETVMKVDEKTEEGTVIKSEYYESEDGRMKTTVELNLQADAERGEADQKKITQEEVDSMTEQVEAPFNTKTISAEQEGQTTPVESKKKQNKKSNSLLTLLVGYILYALGIFTV</sequence>
<feature type="transmembrane region" description="Helical" evidence="2">
    <location>
        <begin position="159"/>
        <end position="176"/>
    </location>
</feature>
<feature type="compositionally biased region" description="Polar residues" evidence="1">
    <location>
        <begin position="132"/>
        <end position="147"/>
    </location>
</feature>
<accession>A0A2M6WH49</accession>
<feature type="chain" id="PRO_5014753448" evidence="3">
    <location>
        <begin position="25"/>
        <end position="177"/>
    </location>
</feature>
<dbReference type="AlphaFoldDB" id="A0A2M6WH49"/>
<comment type="caution">
    <text evidence="4">The sequence shown here is derived from an EMBL/GenBank/DDBJ whole genome shotgun (WGS) entry which is preliminary data.</text>
</comment>
<name>A0A2M6WH49_9BACT</name>
<keyword evidence="2" id="KW-1133">Transmembrane helix</keyword>
<keyword evidence="2" id="KW-0812">Transmembrane</keyword>
<protein>
    <submittedName>
        <fullName evidence="4">Uncharacterized protein</fullName>
    </submittedName>
</protein>
<organism evidence="4 5">
    <name type="scientific">Candidatus Harrisonbacteria bacterium CG10_big_fil_rev_8_21_14_0_10_42_17</name>
    <dbReference type="NCBI Taxonomy" id="1974584"/>
    <lineage>
        <taxon>Bacteria</taxon>
        <taxon>Candidatus Harrisoniibacteriota</taxon>
    </lineage>
</organism>
<keyword evidence="3" id="KW-0732">Signal</keyword>
<evidence type="ECO:0000256" key="2">
    <source>
        <dbReference type="SAM" id="Phobius"/>
    </source>
</evidence>
<evidence type="ECO:0000313" key="5">
    <source>
        <dbReference type="Proteomes" id="UP000228635"/>
    </source>
</evidence>
<keyword evidence="2" id="KW-0472">Membrane</keyword>
<evidence type="ECO:0000313" key="4">
    <source>
        <dbReference type="EMBL" id="PIT92110.1"/>
    </source>
</evidence>
<dbReference type="EMBL" id="PFBA01000035">
    <property type="protein sequence ID" value="PIT92110.1"/>
    <property type="molecule type" value="Genomic_DNA"/>
</dbReference>
<reference evidence="5" key="1">
    <citation type="submission" date="2017-09" db="EMBL/GenBank/DDBJ databases">
        <title>Depth-based differentiation of microbial function through sediment-hosted aquifers and enrichment of novel symbionts in the deep terrestrial subsurface.</title>
        <authorList>
            <person name="Probst A.J."/>
            <person name="Ladd B."/>
            <person name="Jarett J.K."/>
            <person name="Geller-Mcgrath D.E."/>
            <person name="Sieber C.M.K."/>
            <person name="Emerson J.B."/>
            <person name="Anantharaman K."/>
            <person name="Thomas B.C."/>
            <person name="Malmstrom R."/>
            <person name="Stieglmeier M."/>
            <person name="Klingl A."/>
            <person name="Woyke T."/>
            <person name="Ryan C.M."/>
            <person name="Banfield J.F."/>
        </authorList>
    </citation>
    <scope>NUCLEOTIDE SEQUENCE [LARGE SCALE GENOMIC DNA]</scope>
</reference>
<gene>
    <name evidence="4" type="ORF">COU08_04640</name>
</gene>
<feature type="region of interest" description="Disordered" evidence="1">
    <location>
        <begin position="122"/>
        <end position="153"/>
    </location>
</feature>
<evidence type="ECO:0000256" key="1">
    <source>
        <dbReference type="SAM" id="MobiDB-lite"/>
    </source>
</evidence>
<proteinExistence type="predicted"/>
<dbReference type="Proteomes" id="UP000228635">
    <property type="component" value="Unassembled WGS sequence"/>
</dbReference>
<feature type="signal peptide" evidence="3">
    <location>
        <begin position="1"/>
        <end position="24"/>
    </location>
</feature>
<evidence type="ECO:0000256" key="3">
    <source>
        <dbReference type="SAM" id="SignalP"/>
    </source>
</evidence>